<feature type="compositionally biased region" description="Basic and acidic residues" evidence="1">
    <location>
        <begin position="1"/>
        <end position="12"/>
    </location>
</feature>
<comment type="caution">
    <text evidence="3">The sequence shown here is derived from an EMBL/GenBank/DDBJ whole genome shotgun (WGS) entry which is preliminary data.</text>
</comment>
<evidence type="ECO:0000313" key="3">
    <source>
        <dbReference type="EMBL" id="GGQ74743.1"/>
    </source>
</evidence>
<proteinExistence type="predicted"/>
<name>A0A918EUS8_9ACTN</name>
<reference evidence="3" key="2">
    <citation type="submission" date="2020-09" db="EMBL/GenBank/DDBJ databases">
        <authorList>
            <person name="Sun Q."/>
            <person name="Ohkuma M."/>
        </authorList>
    </citation>
    <scope>NUCLEOTIDE SEQUENCE</scope>
    <source>
        <strain evidence="3">JCM 3131</strain>
    </source>
</reference>
<dbReference type="InterPro" id="IPR005184">
    <property type="entry name" value="DUF306_Meta_HslJ"/>
</dbReference>
<reference evidence="3" key="1">
    <citation type="journal article" date="2014" name="Int. J. Syst. Evol. Microbiol.">
        <title>Complete genome sequence of Corynebacterium casei LMG S-19264T (=DSM 44701T), isolated from a smear-ripened cheese.</title>
        <authorList>
            <consortium name="US DOE Joint Genome Institute (JGI-PGF)"/>
            <person name="Walter F."/>
            <person name="Albersmeier A."/>
            <person name="Kalinowski J."/>
            <person name="Ruckert C."/>
        </authorList>
    </citation>
    <scope>NUCLEOTIDE SEQUENCE</scope>
    <source>
        <strain evidence="3">JCM 3131</strain>
    </source>
</reference>
<gene>
    <name evidence="3" type="ORF">GCM10010145_50580</name>
</gene>
<evidence type="ECO:0000259" key="2">
    <source>
        <dbReference type="Pfam" id="PF03724"/>
    </source>
</evidence>
<dbReference type="AlphaFoldDB" id="A0A918EUS8"/>
<feature type="region of interest" description="Disordered" evidence="1">
    <location>
        <begin position="1"/>
        <end position="23"/>
    </location>
</feature>
<evidence type="ECO:0000256" key="1">
    <source>
        <dbReference type="SAM" id="MobiDB-lite"/>
    </source>
</evidence>
<feature type="domain" description="DUF306" evidence="2">
    <location>
        <begin position="56"/>
        <end position="163"/>
    </location>
</feature>
<organism evidence="3 4">
    <name type="scientific">Streptomyces ruber</name>
    <dbReference type="NCBI Taxonomy" id="83378"/>
    <lineage>
        <taxon>Bacteria</taxon>
        <taxon>Bacillati</taxon>
        <taxon>Actinomycetota</taxon>
        <taxon>Actinomycetes</taxon>
        <taxon>Kitasatosporales</taxon>
        <taxon>Streptomycetaceae</taxon>
        <taxon>Streptomyces</taxon>
    </lineage>
</organism>
<dbReference type="Pfam" id="PF03724">
    <property type="entry name" value="META"/>
    <property type="match status" value="2"/>
</dbReference>
<dbReference type="Gene3D" id="2.40.128.270">
    <property type="match status" value="2"/>
</dbReference>
<dbReference type="InterPro" id="IPR053147">
    <property type="entry name" value="Hsp_HslJ-like"/>
</dbReference>
<keyword evidence="3" id="KW-0449">Lipoprotein</keyword>
<evidence type="ECO:0000313" key="4">
    <source>
        <dbReference type="Proteomes" id="UP000620156"/>
    </source>
</evidence>
<dbReference type="PANTHER" id="PTHR35535">
    <property type="entry name" value="HEAT SHOCK PROTEIN HSLJ"/>
    <property type="match status" value="1"/>
</dbReference>
<dbReference type="Proteomes" id="UP000620156">
    <property type="component" value="Unassembled WGS sequence"/>
</dbReference>
<dbReference type="EMBL" id="BMQK01000013">
    <property type="protein sequence ID" value="GGQ74743.1"/>
    <property type="molecule type" value="Genomic_DNA"/>
</dbReference>
<dbReference type="InterPro" id="IPR038670">
    <property type="entry name" value="HslJ-like_sf"/>
</dbReference>
<dbReference type="PANTHER" id="PTHR35535:SF2">
    <property type="entry name" value="DUF306 DOMAIN-CONTAINING PROTEIN"/>
    <property type="match status" value="1"/>
</dbReference>
<feature type="domain" description="DUF306" evidence="2">
    <location>
        <begin position="171"/>
        <end position="281"/>
    </location>
</feature>
<protein>
    <submittedName>
        <fullName evidence="3">Lipoprotein</fullName>
    </submittedName>
</protein>
<accession>A0A918EUS8</accession>
<keyword evidence="4" id="KW-1185">Reference proteome</keyword>
<sequence length="287" mass="30335">MKLRRDSLEPLRRPTRPSGMDKQRLTLTALTLLPLAVACGSESGSGSVGTQTPASQPVTGIHWNVDSLTTDGMTITAPDDAFLRIAENGKVQGNYGCNDFGATATVEGDRVDFGKAESTVTACVQEAAMSFEESFSRALAGGALAADVHDGELTLTTDDGDTVRLSEEKSAGLYGTKWTVTALRDGSAAKPLPEEAKDKAWLTFDEKAGTVSGSLGCNQVSAKATVRDGHITLGAPEATRKMCDGSLMDTEQSLLKLFDSKIEYRIDHRDITLTRENGEGVSGVADG</sequence>